<dbReference type="PROSITE" id="PS50109">
    <property type="entry name" value="HIS_KIN"/>
    <property type="match status" value="1"/>
</dbReference>
<gene>
    <name evidence="17" type="ordered locus">GSU2815</name>
</gene>
<dbReference type="InterPro" id="IPR035965">
    <property type="entry name" value="PAS-like_dom_sf"/>
</dbReference>
<dbReference type="Pfam" id="PF02518">
    <property type="entry name" value="HATPase_c"/>
    <property type="match status" value="1"/>
</dbReference>
<dbReference type="SUPFAM" id="SSF55785">
    <property type="entry name" value="PYP-like sensor domain (PAS domain)"/>
    <property type="match status" value="4"/>
</dbReference>
<dbReference type="InterPro" id="IPR036890">
    <property type="entry name" value="HATPase_C_sf"/>
</dbReference>
<organism evidence="17 18">
    <name type="scientific">Geobacter sulfurreducens (strain ATCC 51573 / DSM 12127 / PCA)</name>
    <dbReference type="NCBI Taxonomy" id="243231"/>
    <lineage>
        <taxon>Bacteria</taxon>
        <taxon>Pseudomonadati</taxon>
        <taxon>Thermodesulfobacteriota</taxon>
        <taxon>Desulfuromonadia</taxon>
        <taxon>Geobacterales</taxon>
        <taxon>Geobacteraceae</taxon>
        <taxon>Geobacter</taxon>
    </lineage>
</organism>
<keyword evidence="8" id="KW-0812">Transmembrane</keyword>
<dbReference type="OrthoDB" id="9762798at2"/>
<dbReference type="PROSITE" id="PS50113">
    <property type="entry name" value="PAC"/>
    <property type="match status" value="3"/>
</dbReference>
<dbReference type="eggNOG" id="COG4251">
    <property type="taxonomic scope" value="Bacteria"/>
</dbReference>
<dbReference type="InterPro" id="IPR001610">
    <property type="entry name" value="PAC"/>
</dbReference>
<feature type="domain" description="PAS" evidence="15">
    <location>
        <begin position="251"/>
        <end position="323"/>
    </location>
</feature>
<dbReference type="PATRIC" id="fig|243231.5.peg.2838"/>
<dbReference type="SUPFAM" id="SSF55874">
    <property type="entry name" value="ATPase domain of HSP90 chaperone/DNA topoisomerase II/histidine kinase"/>
    <property type="match status" value="1"/>
</dbReference>
<evidence type="ECO:0000313" key="17">
    <source>
        <dbReference type="EMBL" id="AAR36209.1"/>
    </source>
</evidence>
<keyword evidence="9" id="KW-0677">Repeat</keyword>
<feature type="domain" description="PAC" evidence="16">
    <location>
        <begin position="455"/>
        <end position="508"/>
    </location>
</feature>
<dbReference type="GO" id="GO:0005886">
    <property type="term" value="C:plasma membrane"/>
    <property type="evidence" value="ECO:0007669"/>
    <property type="project" value="UniProtKB-SubCell"/>
</dbReference>
<keyword evidence="4" id="KW-1003">Cell membrane</keyword>
<dbReference type="eggNOG" id="COG2202">
    <property type="taxonomic scope" value="Bacteria"/>
</dbReference>
<dbReference type="SMR" id="Q749C8"/>
<evidence type="ECO:0000256" key="5">
    <source>
        <dbReference type="ARBA" id="ARBA00022519"/>
    </source>
</evidence>
<dbReference type="Gene3D" id="1.10.287.130">
    <property type="match status" value="1"/>
</dbReference>
<keyword evidence="7" id="KW-0808">Transferase</keyword>
<dbReference type="PANTHER" id="PTHR42878">
    <property type="entry name" value="TWO-COMPONENT HISTIDINE KINASE"/>
    <property type="match status" value="1"/>
</dbReference>
<dbReference type="Pfam" id="PF00512">
    <property type="entry name" value="HisKA"/>
    <property type="match status" value="1"/>
</dbReference>
<dbReference type="InterPro" id="IPR000700">
    <property type="entry name" value="PAS-assoc_C"/>
</dbReference>
<dbReference type="CDD" id="cd00082">
    <property type="entry name" value="HisKA"/>
    <property type="match status" value="1"/>
</dbReference>
<keyword evidence="13" id="KW-0472">Membrane</keyword>
<dbReference type="InterPro" id="IPR003661">
    <property type="entry name" value="HisK_dim/P_dom"/>
</dbReference>
<reference evidence="17 18" key="1">
    <citation type="journal article" date="2003" name="Science">
        <title>Genome of Geobacter sulfurreducens: metal reduction in subsurface environments.</title>
        <authorList>
            <person name="Methe B.A."/>
            <person name="Nelson K.E."/>
            <person name="Eisen J.A."/>
            <person name="Paulsen I.T."/>
            <person name="Nelson W."/>
            <person name="Heidelberg J.F."/>
            <person name="Wu D."/>
            <person name="Wu M."/>
            <person name="Ward N."/>
            <person name="Beanan M.J."/>
            <person name="Dodson R.J."/>
            <person name="Madupu R."/>
            <person name="Brinkac L.M."/>
            <person name="Daugherty S.C."/>
            <person name="DeBoy R.T."/>
            <person name="Durkin A.S."/>
            <person name="Gwinn M."/>
            <person name="Kolonay J.F."/>
            <person name="Sullivan S.A."/>
            <person name="Haft D.H."/>
            <person name="Selengut J."/>
            <person name="Davidsen T.M."/>
            <person name="Zafar N."/>
            <person name="White O."/>
            <person name="Tran B."/>
            <person name="Romero C."/>
            <person name="Forberger H.A."/>
            <person name="Weidman J."/>
            <person name="Khouri H."/>
            <person name="Feldblyum T.V."/>
            <person name="Utterback T.R."/>
            <person name="Van Aken S.E."/>
            <person name="Lovley D.R."/>
            <person name="Fraser C.M."/>
        </authorList>
    </citation>
    <scope>NUCLEOTIDE SEQUENCE [LARGE SCALE GENOMIC DNA]</scope>
    <source>
        <strain evidence="18">ATCC 51573 / DSM 12127 / PCA</strain>
    </source>
</reference>
<evidence type="ECO:0000259" key="16">
    <source>
        <dbReference type="PROSITE" id="PS50113"/>
    </source>
</evidence>
<dbReference type="GO" id="GO:0007234">
    <property type="term" value="P:osmosensory signaling via phosphorelay pathway"/>
    <property type="evidence" value="ECO:0000318"/>
    <property type="project" value="GO_Central"/>
</dbReference>
<dbReference type="RefSeq" id="WP_010943441.1">
    <property type="nucleotide sequence ID" value="NC_002939.5"/>
</dbReference>
<dbReference type="CDD" id="cd00130">
    <property type="entry name" value="PAS"/>
    <property type="match status" value="4"/>
</dbReference>
<feature type="domain" description="PAS" evidence="15">
    <location>
        <begin position="130"/>
        <end position="200"/>
    </location>
</feature>
<dbReference type="SMART" id="SM00387">
    <property type="entry name" value="HATPase_c"/>
    <property type="match status" value="1"/>
</dbReference>
<dbReference type="InterPro" id="IPR004358">
    <property type="entry name" value="Sig_transdc_His_kin-like_C"/>
</dbReference>
<dbReference type="InterPro" id="IPR050351">
    <property type="entry name" value="BphY/WalK/GraS-like"/>
</dbReference>
<dbReference type="SMART" id="SM00086">
    <property type="entry name" value="PAC"/>
    <property type="match status" value="4"/>
</dbReference>
<dbReference type="PROSITE" id="PS50112">
    <property type="entry name" value="PAS"/>
    <property type="match status" value="2"/>
</dbReference>
<dbReference type="AlphaFoldDB" id="Q749C8"/>
<dbReference type="Pfam" id="PF08447">
    <property type="entry name" value="PAS_3"/>
    <property type="match status" value="2"/>
</dbReference>
<feature type="domain" description="Histidine kinase" evidence="14">
    <location>
        <begin position="537"/>
        <end position="749"/>
    </location>
</feature>
<comment type="subcellular location">
    <subcellularLocation>
        <location evidence="2">Cell inner membrane</location>
        <topology evidence="2">Multi-pass membrane protein</topology>
    </subcellularLocation>
</comment>
<evidence type="ECO:0000256" key="1">
    <source>
        <dbReference type="ARBA" id="ARBA00000085"/>
    </source>
</evidence>
<keyword evidence="10" id="KW-0547">Nucleotide-binding</keyword>
<evidence type="ECO:0000259" key="15">
    <source>
        <dbReference type="PROSITE" id="PS50112"/>
    </source>
</evidence>
<feature type="domain" description="PAC" evidence="16">
    <location>
        <begin position="202"/>
        <end position="250"/>
    </location>
</feature>
<evidence type="ECO:0000256" key="8">
    <source>
        <dbReference type="ARBA" id="ARBA00022692"/>
    </source>
</evidence>
<dbReference type="Gene3D" id="2.10.70.100">
    <property type="match status" value="1"/>
</dbReference>
<dbReference type="GO" id="GO:0000156">
    <property type="term" value="F:phosphorelay response regulator activity"/>
    <property type="evidence" value="ECO:0000318"/>
    <property type="project" value="GO_Central"/>
</dbReference>
<dbReference type="Gene3D" id="3.30.565.10">
    <property type="entry name" value="Histidine kinase-like ATPase, C-terminal domain"/>
    <property type="match status" value="1"/>
</dbReference>
<evidence type="ECO:0000256" key="13">
    <source>
        <dbReference type="ARBA" id="ARBA00023136"/>
    </source>
</evidence>
<dbReference type="Gene3D" id="3.30.450.20">
    <property type="entry name" value="PAS domain"/>
    <property type="match status" value="4"/>
</dbReference>
<dbReference type="HOGENOM" id="CLU_000445_114_51_7"/>
<dbReference type="InterPro" id="IPR013655">
    <property type="entry name" value="PAS_fold_3"/>
</dbReference>
<dbReference type="InterPro" id="IPR003594">
    <property type="entry name" value="HATPase_dom"/>
</dbReference>
<dbReference type="GO" id="GO:0030295">
    <property type="term" value="F:protein kinase activator activity"/>
    <property type="evidence" value="ECO:0000318"/>
    <property type="project" value="GO_Central"/>
</dbReference>
<dbReference type="InterPro" id="IPR000014">
    <property type="entry name" value="PAS"/>
</dbReference>
<evidence type="ECO:0000259" key="14">
    <source>
        <dbReference type="PROSITE" id="PS50109"/>
    </source>
</evidence>
<evidence type="ECO:0000256" key="6">
    <source>
        <dbReference type="ARBA" id="ARBA00022553"/>
    </source>
</evidence>
<dbReference type="SUPFAM" id="SSF47384">
    <property type="entry name" value="Homodimeric domain of signal transducing histidine kinase"/>
    <property type="match status" value="1"/>
</dbReference>
<dbReference type="GO" id="GO:0000166">
    <property type="term" value="F:nucleotide binding"/>
    <property type="evidence" value="ECO:0007669"/>
    <property type="project" value="UniProtKB-KW"/>
</dbReference>
<evidence type="ECO:0000256" key="9">
    <source>
        <dbReference type="ARBA" id="ARBA00022737"/>
    </source>
</evidence>
<proteinExistence type="predicted"/>
<name>Q749C8_GEOSL</name>
<keyword evidence="18" id="KW-1185">Reference proteome</keyword>
<dbReference type="FunFam" id="3.30.450.20:FF:000099">
    <property type="entry name" value="Sensory box sensor histidine kinase"/>
    <property type="match status" value="1"/>
</dbReference>
<evidence type="ECO:0000256" key="2">
    <source>
        <dbReference type="ARBA" id="ARBA00004429"/>
    </source>
</evidence>
<evidence type="ECO:0000256" key="11">
    <source>
        <dbReference type="ARBA" id="ARBA00022777"/>
    </source>
</evidence>
<keyword evidence="5" id="KW-0997">Cell inner membrane</keyword>
<dbReference type="InterPro" id="IPR005467">
    <property type="entry name" value="His_kinase_dom"/>
</dbReference>
<keyword evidence="11 17" id="KW-0418">Kinase</keyword>
<dbReference type="Proteomes" id="UP000000577">
    <property type="component" value="Chromosome"/>
</dbReference>
<dbReference type="EC" id="2.7.13.3" evidence="3"/>
<evidence type="ECO:0000256" key="10">
    <source>
        <dbReference type="ARBA" id="ARBA00022741"/>
    </source>
</evidence>
<reference evidence="17 18" key="2">
    <citation type="journal article" date="2012" name="BMC Genomics">
        <title>Comparative genomic analysis of Geobacter sulfurreducens KN400, a strain with enhanced capacity for extracellular electron transfer and electricity production.</title>
        <authorList>
            <person name="Butler J.E."/>
            <person name="Young N.D."/>
            <person name="Aklujkar M."/>
            <person name="Lovley D.R."/>
        </authorList>
    </citation>
    <scope>NUCLEOTIDE SEQUENCE [LARGE SCALE GENOMIC DNA]</scope>
    <source>
        <strain evidence="18">ATCC 51573 / DSM 12127 / PCA</strain>
    </source>
</reference>
<sequence>MSTEAPSRDIADLSTLTAVVDCMPAPALLIEDERVFCNRATEALTGYRRDELSSLDAWFRSLFGSEHERARSRFDADRATGFPVVRREIITRKDGSRRLVEVAGSICGKLMCILHDITDLMDVRLQLQEHAERYRIIKSTSMDGFWVVDLHGNVVEVNDACCHILGYSREELLTMSLHDIDATESVEETQKHIRDIVEQGSERFEVRHRRKDGTVIDVEVSTTFQPASRCFHTFIRDISERKQTEEALRKSEERFRLAMEATTDGIWDWNIAADSGYFSPAYYRILGYEPEDFSPSFQVWMELLHPEDRERAISTNIDCVEGRTQGFQAEFRMKAKDGSWRWILGRGSAVNRDRRGKALRLIGTHQDITERKTAEEALRNREWLLREAQRIGCLGTYDYDIVHDNWECSAELDRIFGIHTATPKNLEFWLDLIHPEFREKMKDYFASLLTERTWFNMEYKIIRPSDGQERWVYGTGEFTRDNEGRPVRMIGTIQDITERKQTEETIGKLNRELDRRVMERTGQLEEAIREQESFSYSVSHDLRAPLRHINSYSNLVIEDYSDQIPVEARYYLERICTASGKMGQLIDDLLELSRVGRVELRKGTVNLSKNAASVASMLQETEPYRAVDWVIAGDLTAQADRTLIRQVLLNLMGNALKYTAKTSRARIEIGSAVIDGETVFFVRDNGAGFDMAYVNKLFRPFQRLHGGEFPGTGIGLATVQRIIQRHGGRVWAEGKVNGGATFYFSLPEI</sequence>
<dbReference type="InParanoid" id="Q749C8"/>
<dbReference type="PANTHER" id="PTHR42878:SF15">
    <property type="entry name" value="BACTERIOPHYTOCHROME"/>
    <property type="match status" value="1"/>
</dbReference>
<dbReference type="SMART" id="SM00388">
    <property type="entry name" value="HisKA"/>
    <property type="match status" value="1"/>
</dbReference>
<keyword evidence="6" id="KW-0597">Phosphoprotein</keyword>
<dbReference type="SMART" id="SM00091">
    <property type="entry name" value="PAS"/>
    <property type="match status" value="3"/>
</dbReference>
<evidence type="ECO:0000256" key="12">
    <source>
        <dbReference type="ARBA" id="ARBA00022989"/>
    </source>
</evidence>
<dbReference type="STRING" id="243231.GSU2815"/>
<dbReference type="PRINTS" id="PR00344">
    <property type="entry name" value="BCTRLSENSOR"/>
</dbReference>
<evidence type="ECO:0000256" key="7">
    <source>
        <dbReference type="ARBA" id="ARBA00022679"/>
    </source>
</evidence>
<feature type="domain" description="PAC" evidence="16">
    <location>
        <begin position="327"/>
        <end position="380"/>
    </location>
</feature>
<dbReference type="GO" id="GO:0000155">
    <property type="term" value="F:phosphorelay sensor kinase activity"/>
    <property type="evidence" value="ECO:0007669"/>
    <property type="project" value="InterPro"/>
</dbReference>
<dbReference type="FunFam" id="1.10.287.130:FF:000070">
    <property type="entry name" value="Histidine kinase sensor protein"/>
    <property type="match status" value="1"/>
</dbReference>
<comment type="catalytic activity">
    <reaction evidence="1">
        <text>ATP + protein L-histidine = ADP + protein N-phospho-L-histidine.</text>
        <dbReference type="EC" id="2.7.13.3"/>
    </reaction>
</comment>
<evidence type="ECO:0000256" key="3">
    <source>
        <dbReference type="ARBA" id="ARBA00012438"/>
    </source>
</evidence>
<dbReference type="FunFam" id="2.10.70.100:FF:000001">
    <property type="entry name" value="Sensory transduction histidine kinase"/>
    <property type="match status" value="1"/>
</dbReference>
<dbReference type="NCBIfam" id="TIGR00229">
    <property type="entry name" value="sensory_box"/>
    <property type="match status" value="4"/>
</dbReference>
<dbReference type="EMBL" id="AE017180">
    <property type="protein sequence ID" value="AAR36209.1"/>
    <property type="molecule type" value="Genomic_DNA"/>
</dbReference>
<accession>Q749C8</accession>
<dbReference type="EnsemblBacteria" id="AAR36209">
    <property type="protein sequence ID" value="AAR36209"/>
    <property type="gene ID" value="GSU2815"/>
</dbReference>
<evidence type="ECO:0000256" key="4">
    <source>
        <dbReference type="ARBA" id="ARBA00022475"/>
    </source>
</evidence>
<dbReference type="FunFam" id="3.30.565.10:FF:000006">
    <property type="entry name" value="Sensor histidine kinase WalK"/>
    <property type="match status" value="1"/>
</dbReference>
<dbReference type="InterPro" id="IPR036097">
    <property type="entry name" value="HisK_dim/P_sf"/>
</dbReference>
<dbReference type="Pfam" id="PF13426">
    <property type="entry name" value="PAS_9"/>
    <property type="match status" value="2"/>
</dbReference>
<evidence type="ECO:0000313" key="18">
    <source>
        <dbReference type="Proteomes" id="UP000000577"/>
    </source>
</evidence>
<protein>
    <recommendedName>
        <fullName evidence="3">histidine kinase</fullName>
        <ecNumber evidence="3">2.7.13.3</ecNumber>
    </recommendedName>
</protein>
<keyword evidence="12" id="KW-1133">Transmembrane helix</keyword>
<dbReference type="KEGG" id="gsu:GSU2815"/>